<dbReference type="InterPro" id="IPR036689">
    <property type="entry name" value="ESAT-6-like_sf"/>
</dbReference>
<reference evidence="1 2" key="3">
    <citation type="submission" date="2023-06" db="EMBL/GenBank/DDBJ databases">
        <authorList>
            <person name="Zeman M."/>
            <person name="Kubasova T."/>
            <person name="Jahodarova E."/>
            <person name="Nykrynova M."/>
            <person name="Rychlik I."/>
        </authorList>
    </citation>
    <scope>NUCLEOTIDE SEQUENCE [LARGE SCALE GENOMIC DNA]</scope>
    <source>
        <strain evidence="1 2">ET39</strain>
    </source>
</reference>
<evidence type="ECO:0000313" key="2">
    <source>
        <dbReference type="Proteomes" id="UP001529340"/>
    </source>
</evidence>
<gene>
    <name evidence="1" type="ORF">QUV96_09515</name>
</gene>
<evidence type="ECO:0000313" key="1">
    <source>
        <dbReference type="EMBL" id="MDM8157874.1"/>
    </source>
</evidence>
<protein>
    <submittedName>
        <fullName evidence="1">WXG100 family type VII secretion target</fullName>
    </submittedName>
</protein>
<dbReference type="EMBL" id="JAUDCG010000049">
    <property type="protein sequence ID" value="MDM8157874.1"/>
    <property type="molecule type" value="Genomic_DNA"/>
</dbReference>
<name>A0ABT7UE19_9FIRM</name>
<dbReference type="Proteomes" id="UP001529340">
    <property type="component" value="Unassembled WGS sequence"/>
</dbReference>
<dbReference type="Pfam" id="PF06013">
    <property type="entry name" value="WXG100"/>
    <property type="match status" value="1"/>
</dbReference>
<keyword evidence="2" id="KW-1185">Reference proteome</keyword>
<dbReference type="Gene3D" id="1.10.287.1060">
    <property type="entry name" value="ESAT-6-like"/>
    <property type="match status" value="1"/>
</dbReference>
<dbReference type="RefSeq" id="WP_289608317.1">
    <property type="nucleotide sequence ID" value="NZ_JAUDCG010000049.1"/>
</dbReference>
<dbReference type="InterPro" id="IPR010310">
    <property type="entry name" value="T7SS_ESAT-6-like"/>
</dbReference>
<sequence>MDGVRIVSQEVNEMASQLQQFNGQLRTCLDGISAKMRQLDLSWDSPAGAALQARFTELLPVFDRYEQVVEQYVSFLRQSVQAYQDAESLLRQQAESVAE</sequence>
<reference evidence="2" key="1">
    <citation type="submission" date="2023-06" db="EMBL/GenBank/DDBJ databases">
        <title>Identification and characterization of horizontal gene transfer across gut microbiota members of farm animals based on homology search.</title>
        <authorList>
            <person name="Zeman M."/>
            <person name="Kubasova T."/>
            <person name="Jahodarova E."/>
            <person name="Nykrynova M."/>
            <person name="Rychlik I."/>
        </authorList>
    </citation>
    <scope>NUCLEOTIDE SEQUENCE [LARGE SCALE GENOMIC DNA]</scope>
    <source>
        <strain evidence="2">ET39</strain>
    </source>
</reference>
<organism evidence="1 2">
    <name type="scientific">Amedibacillus dolichus</name>
    <dbReference type="NCBI Taxonomy" id="31971"/>
    <lineage>
        <taxon>Bacteria</taxon>
        <taxon>Bacillati</taxon>
        <taxon>Bacillota</taxon>
        <taxon>Erysipelotrichia</taxon>
        <taxon>Erysipelotrichales</taxon>
        <taxon>Erysipelotrichaceae</taxon>
        <taxon>Amedibacillus</taxon>
    </lineage>
</organism>
<proteinExistence type="predicted"/>
<reference evidence="1 2" key="2">
    <citation type="submission" date="2023-06" db="EMBL/GenBank/DDBJ databases">
        <title>Identification and characterization of horizontal gene transfer across gut microbiota members of farm animals based on homology search.</title>
        <authorList>
            <person name="Schwarzerova J."/>
            <person name="Nykrynova M."/>
            <person name="Jureckova K."/>
            <person name="Cejkova D."/>
            <person name="Rychlik I."/>
        </authorList>
    </citation>
    <scope>NUCLEOTIDE SEQUENCE [LARGE SCALE GENOMIC DNA]</scope>
    <source>
        <strain evidence="1 2">ET39</strain>
    </source>
</reference>
<comment type="caution">
    <text evidence="1">The sequence shown here is derived from an EMBL/GenBank/DDBJ whole genome shotgun (WGS) entry which is preliminary data.</text>
</comment>
<dbReference type="SUPFAM" id="SSF140453">
    <property type="entry name" value="EsxAB dimer-like"/>
    <property type="match status" value="1"/>
</dbReference>
<accession>A0ABT7UE19</accession>